<accession>A0ABU4JIY4</accession>
<keyword evidence="2" id="KW-1185">Reference proteome</keyword>
<sequence length="128" mass="14554">MGSRVFKSGTEGVSNRDTSGLVLKNGGGKYGRGYIFINIEIQSRKYITLGGYLDTTSSQMQFFIIQAGYDFDETLLPMNEPVFYKDLLLDGQIETLENLEKRFSEKGYLKGVNNKKYHHLFLTTVYSP</sequence>
<organism evidence="1 2">
    <name type="scientific">Epilithonimonas ginsengisoli</name>
    <dbReference type="NCBI Taxonomy" id="1245592"/>
    <lineage>
        <taxon>Bacteria</taxon>
        <taxon>Pseudomonadati</taxon>
        <taxon>Bacteroidota</taxon>
        <taxon>Flavobacteriia</taxon>
        <taxon>Flavobacteriales</taxon>
        <taxon>Weeksellaceae</taxon>
        <taxon>Chryseobacterium group</taxon>
        <taxon>Epilithonimonas</taxon>
    </lineage>
</organism>
<protein>
    <submittedName>
        <fullName evidence="1">Uncharacterized protein</fullName>
    </submittedName>
</protein>
<name>A0ABU4JIY4_9FLAO</name>
<comment type="caution">
    <text evidence="1">The sequence shown here is derived from an EMBL/GenBank/DDBJ whole genome shotgun (WGS) entry which is preliminary data.</text>
</comment>
<reference evidence="1 2" key="1">
    <citation type="submission" date="2023-11" db="EMBL/GenBank/DDBJ databases">
        <title>First isolation, identification, and characterization of non-pathogenic Epilithonimonas ginsengisoli isolated from diseased farmed rainbow trout (Oncorhynchus mykiss) in Chile.</title>
        <authorList>
            <person name="Miranda C.D."/>
            <person name="Irgang R."/>
            <person name="Concha C."/>
            <person name="Rojas R."/>
            <person name="Avendano R."/>
        </authorList>
    </citation>
    <scope>NUCLEOTIDE SEQUENCE [LARGE SCALE GENOMIC DNA]</scope>
    <source>
        <strain evidence="1 2">FP99</strain>
    </source>
</reference>
<evidence type="ECO:0000313" key="1">
    <source>
        <dbReference type="EMBL" id="MDW8549650.1"/>
    </source>
</evidence>
<dbReference type="Proteomes" id="UP001204439">
    <property type="component" value="Unassembled WGS sequence"/>
</dbReference>
<proteinExistence type="predicted"/>
<gene>
    <name evidence="1" type="ORF">NG800_012070</name>
</gene>
<dbReference type="RefSeq" id="WP_131797725.1">
    <property type="nucleotide sequence ID" value="NZ_JAMXLT020000020.1"/>
</dbReference>
<dbReference type="EMBL" id="JAMXLT020000020">
    <property type="protein sequence ID" value="MDW8549650.1"/>
    <property type="molecule type" value="Genomic_DNA"/>
</dbReference>
<evidence type="ECO:0000313" key="2">
    <source>
        <dbReference type="Proteomes" id="UP001204439"/>
    </source>
</evidence>